<name>A0A840GAX8_RHOTE</name>
<reference evidence="2 3" key="1">
    <citation type="submission" date="2020-08" db="EMBL/GenBank/DDBJ databases">
        <title>Genome sequencing of Purple Non-Sulfur Bacteria from various extreme environments.</title>
        <authorList>
            <person name="Mayer M."/>
        </authorList>
    </citation>
    <scope>NUCLEOTIDE SEQUENCE [LARGE SCALE GENOMIC DNA]</scope>
    <source>
        <strain evidence="2 3">2761</strain>
    </source>
</reference>
<feature type="signal peptide" evidence="1">
    <location>
        <begin position="1"/>
        <end position="21"/>
    </location>
</feature>
<sequence length="221" mass="25009">MAPLRFLLALFALAFVAPARADECDRLPPPSVTLKRFVEPVTVNTQFGYRELTHLGAAIARPGDQVLGLTRGTAVVRVSTRTPSYTDATRRWECASPQLTLSYGFSPMLVYVAKEFPAGSCAYDEIYRHEQRHVSTYQKHLEGIEKELSETLNRRFATNRPWRGPAGQTAVQLQQELNERWLPYLKRQIERVDAAQALIDTPAEYARVMNSCQGEVKRGLR</sequence>
<proteinExistence type="predicted"/>
<accession>A0A840GAX8</accession>
<gene>
    <name evidence="2" type="ORF">GGD90_003030</name>
</gene>
<evidence type="ECO:0000256" key="1">
    <source>
        <dbReference type="SAM" id="SignalP"/>
    </source>
</evidence>
<evidence type="ECO:0000313" key="3">
    <source>
        <dbReference type="Proteomes" id="UP000587070"/>
    </source>
</evidence>
<dbReference type="Proteomes" id="UP000587070">
    <property type="component" value="Unassembled WGS sequence"/>
</dbReference>
<organism evidence="2 3">
    <name type="scientific">Rhodocyclus tenuis</name>
    <name type="common">Rhodospirillum tenue</name>
    <dbReference type="NCBI Taxonomy" id="1066"/>
    <lineage>
        <taxon>Bacteria</taxon>
        <taxon>Pseudomonadati</taxon>
        <taxon>Pseudomonadota</taxon>
        <taxon>Betaproteobacteria</taxon>
        <taxon>Rhodocyclales</taxon>
        <taxon>Rhodocyclaceae</taxon>
        <taxon>Rhodocyclus</taxon>
    </lineage>
</organism>
<keyword evidence="1" id="KW-0732">Signal</keyword>
<feature type="chain" id="PRO_5032929305" description="DUF922 domain-containing protein" evidence="1">
    <location>
        <begin position="22"/>
        <end position="221"/>
    </location>
</feature>
<evidence type="ECO:0008006" key="4">
    <source>
        <dbReference type="Google" id="ProtNLM"/>
    </source>
</evidence>
<protein>
    <recommendedName>
        <fullName evidence="4">DUF922 domain-containing protein</fullName>
    </recommendedName>
</protein>
<keyword evidence="3" id="KW-1185">Reference proteome</keyword>
<evidence type="ECO:0000313" key="2">
    <source>
        <dbReference type="EMBL" id="MBB4248631.1"/>
    </source>
</evidence>
<dbReference type="AlphaFoldDB" id="A0A840GAX8"/>
<dbReference type="RefSeq" id="WP_153114746.1">
    <property type="nucleotide sequence ID" value="NZ_JACIGE010000012.1"/>
</dbReference>
<comment type="caution">
    <text evidence="2">The sequence shown here is derived from an EMBL/GenBank/DDBJ whole genome shotgun (WGS) entry which is preliminary data.</text>
</comment>
<dbReference type="EMBL" id="JACIGE010000012">
    <property type="protein sequence ID" value="MBB4248631.1"/>
    <property type="molecule type" value="Genomic_DNA"/>
</dbReference>
<dbReference type="OrthoDB" id="9180663at2"/>